<dbReference type="AlphaFoldDB" id="A0A6P8H681"/>
<comment type="similarity">
    <text evidence="1">Belongs to the mTERF family.</text>
</comment>
<dbReference type="Proteomes" id="UP000515163">
    <property type="component" value="Unplaced"/>
</dbReference>
<dbReference type="GeneID" id="116289161"/>
<dbReference type="PANTHER" id="PTHR13068">
    <property type="entry name" value="CGI-12 PROTEIN-RELATED"/>
    <property type="match status" value="1"/>
</dbReference>
<evidence type="ECO:0000313" key="3">
    <source>
        <dbReference type="Proteomes" id="UP000515163"/>
    </source>
</evidence>
<reference evidence="4" key="1">
    <citation type="submission" date="2025-08" db="UniProtKB">
        <authorList>
            <consortium name="RefSeq"/>
        </authorList>
    </citation>
    <scope>IDENTIFICATION</scope>
    <source>
        <tissue evidence="4">Tentacle</tissue>
    </source>
</reference>
<accession>A0A6P8H681</accession>
<dbReference type="Pfam" id="PF02536">
    <property type="entry name" value="mTERF"/>
    <property type="match status" value="1"/>
</dbReference>
<dbReference type="KEGG" id="aten:116289161"/>
<dbReference type="PANTHER" id="PTHR13068:SF112">
    <property type="entry name" value="TRANSCRIPTION TERMINATION FACTOR 3, MITOCHONDRIAL"/>
    <property type="match status" value="1"/>
</dbReference>
<dbReference type="GO" id="GO:0061668">
    <property type="term" value="P:mitochondrial ribosome assembly"/>
    <property type="evidence" value="ECO:0007669"/>
    <property type="project" value="TreeGrafter"/>
</dbReference>
<keyword evidence="3" id="KW-1185">Reference proteome</keyword>
<gene>
    <name evidence="4" type="primary">LOC116289161</name>
</gene>
<evidence type="ECO:0000256" key="2">
    <source>
        <dbReference type="ARBA" id="ARBA00022946"/>
    </source>
</evidence>
<dbReference type="InterPro" id="IPR003690">
    <property type="entry name" value="MTERF"/>
</dbReference>
<evidence type="ECO:0000256" key="1">
    <source>
        <dbReference type="ARBA" id="ARBA00007692"/>
    </source>
</evidence>
<dbReference type="SMART" id="SM00733">
    <property type="entry name" value="Mterf"/>
    <property type="match status" value="6"/>
</dbReference>
<dbReference type="RefSeq" id="XP_031551899.1">
    <property type="nucleotide sequence ID" value="XM_031696039.1"/>
</dbReference>
<dbReference type="InterPro" id="IPR038538">
    <property type="entry name" value="MTERF_sf"/>
</dbReference>
<evidence type="ECO:0000313" key="4">
    <source>
        <dbReference type="RefSeq" id="XP_031551899.1"/>
    </source>
</evidence>
<dbReference type="GO" id="GO:0003676">
    <property type="term" value="F:nucleic acid binding"/>
    <property type="evidence" value="ECO:0007669"/>
    <property type="project" value="InterPro"/>
</dbReference>
<proteinExistence type="inferred from homology"/>
<dbReference type="OrthoDB" id="637682at2759"/>
<dbReference type="GO" id="GO:0006390">
    <property type="term" value="P:mitochondrial transcription"/>
    <property type="evidence" value="ECO:0007669"/>
    <property type="project" value="TreeGrafter"/>
</dbReference>
<dbReference type="GO" id="GO:0005739">
    <property type="term" value="C:mitochondrion"/>
    <property type="evidence" value="ECO:0007669"/>
    <property type="project" value="TreeGrafter"/>
</dbReference>
<protein>
    <submittedName>
        <fullName evidence="4">Transcription termination factor 3, mitochondrial-like</fullName>
    </submittedName>
</protein>
<name>A0A6P8H681_ACTTE</name>
<organism evidence="3 4">
    <name type="scientific">Actinia tenebrosa</name>
    <name type="common">Australian red waratah sea anemone</name>
    <dbReference type="NCBI Taxonomy" id="6105"/>
    <lineage>
        <taxon>Eukaryota</taxon>
        <taxon>Metazoa</taxon>
        <taxon>Cnidaria</taxon>
        <taxon>Anthozoa</taxon>
        <taxon>Hexacorallia</taxon>
        <taxon>Actiniaria</taxon>
        <taxon>Actiniidae</taxon>
        <taxon>Actinia</taxon>
    </lineage>
</organism>
<dbReference type="InParanoid" id="A0A6P8H681"/>
<keyword evidence="2" id="KW-0809">Transit peptide</keyword>
<dbReference type="Gene3D" id="1.25.70.10">
    <property type="entry name" value="Transcription termination factor 3, mitochondrial"/>
    <property type="match status" value="1"/>
</dbReference>
<dbReference type="FunCoup" id="A0A6P8H681">
    <property type="interactions" value="1503"/>
</dbReference>
<sequence length="346" mass="39334">MAVAREVVIRTLKLCSHSFSKTIFKTLQKNTCNVVRHSGSYPARFSSSLIGNSTNIDSKFVKHVKNVSETETDFYEKRNISVEKILSDFNVPIKKVQNQMDITRLSLERVKEKIKFLEGLGLSAEDVGKLLTRRPSVLVARTEDLQARVEALKKAGIQPNALVYAVKKSPGILTAKTENTIFSKVKYLLDLKVKPKLTKEEVLHMLTKCPDIIATCSLDSIQNKIHFLEKVLKFNQHQLHNIILKQPTVLTFGTDSMKSKFAYCYDELNASRSSIARCPRVFQCSLKRIKERHQFLLKVGRLKEDMIVDDYGLGVIVTQTDKYFADKVALSSLEEFNAFRLSVNNE</sequence>